<feature type="domain" description="Ferric oxidoreductase" evidence="7">
    <location>
        <begin position="66"/>
        <end position="196"/>
    </location>
</feature>
<organism evidence="8 9">
    <name type="scientific">Billgrantia desiderata</name>
    <dbReference type="NCBI Taxonomy" id="52021"/>
    <lineage>
        <taxon>Bacteria</taxon>
        <taxon>Pseudomonadati</taxon>
        <taxon>Pseudomonadota</taxon>
        <taxon>Gammaproteobacteria</taxon>
        <taxon>Oceanospirillales</taxon>
        <taxon>Halomonadaceae</taxon>
        <taxon>Billgrantia</taxon>
    </lineage>
</organism>
<dbReference type="InterPro" id="IPR013130">
    <property type="entry name" value="Fe3_Rdtase_TM_dom"/>
</dbReference>
<evidence type="ECO:0000313" key="8">
    <source>
        <dbReference type="EMBL" id="MCE8049875.1"/>
    </source>
</evidence>
<evidence type="ECO:0000259" key="7">
    <source>
        <dbReference type="Pfam" id="PF01794"/>
    </source>
</evidence>
<comment type="caution">
    <text evidence="8">The sequence shown here is derived from an EMBL/GenBank/DDBJ whole genome shotgun (WGS) entry which is preliminary data.</text>
</comment>
<comment type="subcellular location">
    <subcellularLocation>
        <location evidence="1">Membrane</location>
        <topology evidence="1">Multi-pass membrane protein</topology>
    </subcellularLocation>
</comment>
<evidence type="ECO:0000256" key="2">
    <source>
        <dbReference type="ARBA" id="ARBA00022692"/>
    </source>
</evidence>
<feature type="transmembrane region" description="Helical" evidence="6">
    <location>
        <begin position="188"/>
        <end position="208"/>
    </location>
</feature>
<dbReference type="Proteomes" id="UP001320178">
    <property type="component" value="Unassembled WGS sequence"/>
</dbReference>
<feature type="transmembrane region" description="Helical" evidence="6">
    <location>
        <begin position="31"/>
        <end position="50"/>
    </location>
</feature>
<dbReference type="EMBL" id="JABFTS010000001">
    <property type="protein sequence ID" value="MCE8049875.1"/>
    <property type="molecule type" value="Genomic_DNA"/>
</dbReference>
<feature type="transmembrane region" description="Helical" evidence="6">
    <location>
        <begin position="148"/>
        <end position="168"/>
    </location>
</feature>
<evidence type="ECO:0000256" key="6">
    <source>
        <dbReference type="SAM" id="Phobius"/>
    </source>
</evidence>
<feature type="transmembrane region" description="Helical" evidence="6">
    <location>
        <begin position="98"/>
        <end position="116"/>
    </location>
</feature>
<evidence type="ECO:0000256" key="3">
    <source>
        <dbReference type="ARBA" id="ARBA00022989"/>
    </source>
</evidence>
<keyword evidence="3 6" id="KW-1133">Transmembrane helix</keyword>
<proteinExistence type="predicted"/>
<keyword evidence="2 6" id="KW-0812">Transmembrane</keyword>
<evidence type="ECO:0000256" key="4">
    <source>
        <dbReference type="ARBA" id="ARBA00023136"/>
    </source>
</evidence>
<keyword evidence="4 6" id="KW-0472">Membrane</keyword>
<reference evidence="8" key="2">
    <citation type="journal article" date="2021" name="Front. Microbiol.">
        <title>Aerobic Denitrification and Heterotrophic Sulfur Oxidation in the Genus Halomonas Revealed by Six Novel Species Characterizations and Genome-Based Analysis.</title>
        <authorList>
            <person name="Wang L."/>
            <person name="Shao Z."/>
        </authorList>
    </citation>
    <scope>NUCLEOTIDE SEQUENCE</scope>
    <source>
        <strain evidence="8">MCCC 1A05776</strain>
    </source>
</reference>
<gene>
    <name evidence="8" type="ORF">HOP61_01015</name>
</gene>
<accession>A0AAW4YP26</accession>
<evidence type="ECO:0000256" key="5">
    <source>
        <dbReference type="SAM" id="MobiDB-lite"/>
    </source>
</evidence>
<reference evidence="8" key="1">
    <citation type="submission" date="2020-05" db="EMBL/GenBank/DDBJ databases">
        <authorList>
            <person name="Wang L."/>
            <person name="Shao Z."/>
        </authorList>
    </citation>
    <scope>NUCLEOTIDE SEQUENCE</scope>
    <source>
        <strain evidence="8">MCCC 1A05776</strain>
    </source>
</reference>
<name>A0AAW4YP26_9GAMM</name>
<sequence>MEMEHRAQASGIMDEGASPRKTKEQTKSWHFGKHFAVALTGAAAAGLFWLSRMEWDAEMRTWRAFGDAAFILLVVVMAIGPLARLWPRRLGYLVNWRRAFGIWFAIFALVHGFLVWDGWARWSIRGFLGYQDLPVVGLSDPVLVDPGFGLANMIGLIALFLGLVLFAISSDKAMRFLGSSTWKHLQNYAYVIFYLVALHASYFLFLHYELSLRNLVFQRGVPDPNWFRFWFLALIGSVLILQSAATLKIFFQRKRRGA</sequence>
<evidence type="ECO:0000256" key="1">
    <source>
        <dbReference type="ARBA" id="ARBA00004141"/>
    </source>
</evidence>
<dbReference type="Pfam" id="PF01794">
    <property type="entry name" value="Ferric_reduct"/>
    <property type="match status" value="1"/>
</dbReference>
<feature type="transmembrane region" description="Helical" evidence="6">
    <location>
        <begin position="228"/>
        <end position="251"/>
    </location>
</feature>
<feature type="transmembrane region" description="Helical" evidence="6">
    <location>
        <begin position="62"/>
        <end position="86"/>
    </location>
</feature>
<protein>
    <recommendedName>
        <fullName evidence="7">Ferric oxidoreductase domain-containing protein</fullName>
    </recommendedName>
</protein>
<evidence type="ECO:0000313" key="9">
    <source>
        <dbReference type="Proteomes" id="UP001320178"/>
    </source>
</evidence>
<feature type="region of interest" description="Disordered" evidence="5">
    <location>
        <begin position="1"/>
        <end position="20"/>
    </location>
</feature>
<dbReference type="GO" id="GO:0016020">
    <property type="term" value="C:membrane"/>
    <property type="evidence" value="ECO:0007669"/>
    <property type="project" value="UniProtKB-SubCell"/>
</dbReference>
<dbReference type="AlphaFoldDB" id="A0AAW4YP26"/>